<dbReference type="SMART" id="SM00271">
    <property type="entry name" value="DnaJ"/>
    <property type="match status" value="1"/>
</dbReference>
<proteinExistence type="predicted"/>
<dbReference type="CDD" id="cd06257">
    <property type="entry name" value="DnaJ"/>
    <property type="match status" value="1"/>
</dbReference>
<dbReference type="PROSITE" id="PS00636">
    <property type="entry name" value="DNAJ_1"/>
    <property type="match status" value="1"/>
</dbReference>
<evidence type="ECO:0000259" key="2">
    <source>
        <dbReference type="PROSITE" id="PS50076"/>
    </source>
</evidence>
<dbReference type="AlphaFoldDB" id="A0A2B7Y1S3"/>
<keyword evidence="4" id="KW-1185">Reference proteome</keyword>
<name>A0A2B7Y1S3_9EURO</name>
<dbReference type="InterPro" id="IPR018253">
    <property type="entry name" value="DnaJ_domain_CS"/>
</dbReference>
<evidence type="ECO:0000313" key="3">
    <source>
        <dbReference type="EMBL" id="PGH18034.1"/>
    </source>
</evidence>
<dbReference type="InterPro" id="IPR050817">
    <property type="entry name" value="DjlA_DnaK_co-chaperone"/>
</dbReference>
<dbReference type="OrthoDB" id="17458at2759"/>
<accession>A0A2B7Y1S3</accession>
<protein>
    <recommendedName>
        <fullName evidence="2">J domain-containing protein</fullName>
    </recommendedName>
</protein>
<evidence type="ECO:0000313" key="4">
    <source>
        <dbReference type="Proteomes" id="UP000223968"/>
    </source>
</evidence>
<dbReference type="InterPro" id="IPR001623">
    <property type="entry name" value="DnaJ_domain"/>
</dbReference>
<dbReference type="Gene3D" id="1.10.287.110">
    <property type="entry name" value="DnaJ domain"/>
    <property type="match status" value="1"/>
</dbReference>
<sequence>MAEVTSQKRTEIHSARALPIWGRGTNSVHLVISGLLFQGSTTPPLPFDDGIFAGCFDTKHVAIGIMLKKPTLFCSCGALHAFGQWPITSSVAQPASISPPQRKQNCLSQCSKRFAHVRGSYQNGPEADMSWPSTPTFTPYDIFKQSRTEPYSKRRYYDLVKVYHPDMCNENHPLCKGVPEAVRLHRYRLIVAAHEILSDPTKKEAYDRFGLGWHQRSELFAEKFTRNLDPRYGRTTEVDPSIYRNATWEDWDRYYKRHDRNQSQASTVSHGTFASFLILLMLLGGVGQAVTIGNYSSQLEERVKEVDEKCGKMLNGRRQQTIAQMNSQDARLQSFLKRRDPSGCGLKQEEEETYREFFTPPATSNAPEGIDKPLPPPPPSLPTPPEMKKAGS</sequence>
<dbReference type="SUPFAM" id="SSF46565">
    <property type="entry name" value="Chaperone J-domain"/>
    <property type="match status" value="1"/>
</dbReference>
<dbReference type="PROSITE" id="PS50076">
    <property type="entry name" value="DNAJ_2"/>
    <property type="match status" value="1"/>
</dbReference>
<evidence type="ECO:0000256" key="1">
    <source>
        <dbReference type="SAM" id="MobiDB-lite"/>
    </source>
</evidence>
<gene>
    <name evidence="3" type="ORF">AJ79_00660</name>
</gene>
<dbReference type="Pfam" id="PF00226">
    <property type="entry name" value="DnaJ"/>
    <property type="match status" value="1"/>
</dbReference>
<feature type="compositionally biased region" description="Pro residues" evidence="1">
    <location>
        <begin position="373"/>
        <end position="385"/>
    </location>
</feature>
<dbReference type="STRING" id="1447875.A0A2B7Y1S3"/>
<feature type="domain" description="J" evidence="2">
    <location>
        <begin position="135"/>
        <end position="210"/>
    </location>
</feature>
<dbReference type="Proteomes" id="UP000223968">
    <property type="component" value="Unassembled WGS sequence"/>
</dbReference>
<reference evidence="3 4" key="1">
    <citation type="submission" date="2017-10" db="EMBL/GenBank/DDBJ databases">
        <title>Comparative genomics in systemic dimorphic fungi from Ajellomycetaceae.</title>
        <authorList>
            <person name="Munoz J.F."/>
            <person name="Mcewen J.G."/>
            <person name="Clay O.K."/>
            <person name="Cuomo C.A."/>
        </authorList>
    </citation>
    <scope>NUCLEOTIDE SEQUENCE [LARGE SCALE GENOMIC DNA]</scope>
    <source>
        <strain evidence="3 4">UAMH5409</strain>
    </source>
</reference>
<feature type="region of interest" description="Disordered" evidence="1">
    <location>
        <begin position="339"/>
        <end position="392"/>
    </location>
</feature>
<organism evidence="3 4">
    <name type="scientific">Helicocarpus griseus UAMH5409</name>
    <dbReference type="NCBI Taxonomy" id="1447875"/>
    <lineage>
        <taxon>Eukaryota</taxon>
        <taxon>Fungi</taxon>
        <taxon>Dikarya</taxon>
        <taxon>Ascomycota</taxon>
        <taxon>Pezizomycotina</taxon>
        <taxon>Eurotiomycetes</taxon>
        <taxon>Eurotiomycetidae</taxon>
        <taxon>Onygenales</taxon>
        <taxon>Ajellomycetaceae</taxon>
        <taxon>Helicocarpus</taxon>
    </lineage>
</organism>
<dbReference type="EMBL" id="PDNB01000006">
    <property type="protein sequence ID" value="PGH18034.1"/>
    <property type="molecule type" value="Genomic_DNA"/>
</dbReference>
<dbReference type="InterPro" id="IPR036869">
    <property type="entry name" value="J_dom_sf"/>
</dbReference>
<comment type="caution">
    <text evidence="3">The sequence shown here is derived from an EMBL/GenBank/DDBJ whole genome shotgun (WGS) entry which is preliminary data.</text>
</comment>
<dbReference type="PANTHER" id="PTHR24074">
    <property type="entry name" value="CO-CHAPERONE PROTEIN DJLA"/>
    <property type="match status" value="1"/>
</dbReference>